<evidence type="ECO:0000313" key="2">
    <source>
        <dbReference type="EMBL" id="RAI04555.1"/>
    </source>
</evidence>
<dbReference type="SMART" id="SM01001">
    <property type="entry name" value="AIRC"/>
    <property type="match status" value="1"/>
</dbReference>
<dbReference type="OrthoDB" id="9782511at2"/>
<dbReference type="NCBIfam" id="NF033503">
    <property type="entry name" value="LarB"/>
    <property type="match status" value="1"/>
</dbReference>
<evidence type="ECO:0000259" key="1">
    <source>
        <dbReference type="SMART" id="SM01001"/>
    </source>
</evidence>
<sequence>MDWDREARTGLPEAVFCAGKTPAQIDAIFASAVAGGHRLLMTRLDAGRHAALAGETRATLDYDALSATAIHGGVAPARPGRIAIVTGGLADLPAATEALRTLAFCGIDAELVADVGVAGLWRLLERIEEIREADVVIAVAGMEGAIFSVLAGLVAAPIIALPVSVGTGVSAGGRLALESALGSCAPGLVAVNIDNGFGAAQAAIRMLGRTAAGV</sequence>
<keyword evidence="3" id="KW-1185">Reference proteome</keyword>
<dbReference type="PANTHER" id="PTHR43064">
    <property type="entry name" value="PHOSPHORIBOSYLAMINOIMIDAZOLE CARBOXYLASE-RELATED"/>
    <property type="match status" value="1"/>
</dbReference>
<dbReference type="GO" id="GO:0016787">
    <property type="term" value="F:hydrolase activity"/>
    <property type="evidence" value="ECO:0007669"/>
    <property type="project" value="InterPro"/>
</dbReference>
<dbReference type="PANTHER" id="PTHR43064:SF1">
    <property type="entry name" value="SLL1489 PROTEIN"/>
    <property type="match status" value="1"/>
</dbReference>
<name>A0A8B2P242_9HYPH</name>
<proteinExistence type="predicted"/>
<dbReference type="Gene3D" id="3.40.50.1970">
    <property type="match status" value="1"/>
</dbReference>
<dbReference type="EMBL" id="QHHQ01000001">
    <property type="protein sequence ID" value="RAI04555.1"/>
    <property type="molecule type" value="Genomic_DNA"/>
</dbReference>
<dbReference type="Pfam" id="PF00731">
    <property type="entry name" value="AIRC"/>
    <property type="match status" value="1"/>
</dbReference>
<protein>
    <submittedName>
        <fullName evidence="2">Nickel pincer cofactor biosynthesis protein LarB</fullName>
    </submittedName>
</protein>
<dbReference type="InterPro" id="IPR000031">
    <property type="entry name" value="PurE_dom"/>
</dbReference>
<evidence type="ECO:0000313" key="3">
    <source>
        <dbReference type="Proteomes" id="UP000249590"/>
    </source>
</evidence>
<dbReference type="GO" id="GO:0006189">
    <property type="term" value="P:'de novo' IMP biosynthetic process"/>
    <property type="evidence" value="ECO:0007669"/>
    <property type="project" value="InterPro"/>
</dbReference>
<dbReference type="SUPFAM" id="SSF52255">
    <property type="entry name" value="N5-CAIR mutase (phosphoribosylaminoimidazole carboxylase, PurE)"/>
    <property type="match status" value="1"/>
</dbReference>
<organism evidence="2 3">
    <name type="scientific">Acuticoccus sediminis</name>
    <dbReference type="NCBI Taxonomy" id="2184697"/>
    <lineage>
        <taxon>Bacteria</taxon>
        <taxon>Pseudomonadati</taxon>
        <taxon>Pseudomonadota</taxon>
        <taxon>Alphaproteobacteria</taxon>
        <taxon>Hyphomicrobiales</taxon>
        <taxon>Amorphaceae</taxon>
        <taxon>Acuticoccus</taxon>
    </lineage>
</organism>
<reference evidence="2 3" key="1">
    <citation type="submission" date="2018-05" db="EMBL/GenBank/DDBJ databases">
        <title>Acuticoccus sediminis sp. nov., isolated from deep-sea sediment of Indian Ocean.</title>
        <authorList>
            <person name="Liu X."/>
            <person name="Lai Q."/>
            <person name="Du Y."/>
            <person name="Sun F."/>
            <person name="Zhang X."/>
            <person name="Wang S."/>
            <person name="Shao Z."/>
        </authorList>
    </citation>
    <scope>NUCLEOTIDE SEQUENCE [LARGE SCALE GENOMIC DNA]</scope>
    <source>
        <strain evidence="2 3">PTG4-2</strain>
    </source>
</reference>
<gene>
    <name evidence="2" type="primary">larB</name>
    <name evidence="2" type="ORF">DLJ53_06415</name>
</gene>
<dbReference type="InterPro" id="IPR039476">
    <property type="entry name" value="P2CMN_synthase_LarB"/>
</dbReference>
<dbReference type="AlphaFoldDB" id="A0A8B2P242"/>
<dbReference type="RefSeq" id="WP_111344163.1">
    <property type="nucleotide sequence ID" value="NZ_JAIWKD010000001.1"/>
</dbReference>
<accession>A0A8B2P242</accession>
<comment type="caution">
    <text evidence="2">The sequence shown here is derived from an EMBL/GenBank/DDBJ whole genome shotgun (WGS) entry which is preliminary data.</text>
</comment>
<feature type="domain" description="PurE" evidence="1">
    <location>
        <begin position="80"/>
        <end position="212"/>
    </location>
</feature>
<dbReference type="Proteomes" id="UP000249590">
    <property type="component" value="Unassembled WGS sequence"/>
</dbReference>